<evidence type="ECO:0000256" key="6">
    <source>
        <dbReference type="ARBA" id="ARBA00023242"/>
    </source>
</evidence>
<evidence type="ECO:0000256" key="7">
    <source>
        <dbReference type="PROSITE-ProRule" id="PRU00176"/>
    </source>
</evidence>
<reference evidence="10 11" key="1">
    <citation type="submission" date="2020-05" db="EMBL/GenBank/DDBJ databases">
        <title>Identification and distribution of gene clusters putatively required for synthesis of sphingolipid metabolism inhibitors in phylogenetically diverse species of the filamentous fungus Fusarium.</title>
        <authorList>
            <person name="Kim H.-S."/>
            <person name="Busman M."/>
            <person name="Brown D.W."/>
            <person name="Divon H."/>
            <person name="Uhlig S."/>
            <person name="Proctor R.H."/>
        </authorList>
    </citation>
    <scope>NUCLEOTIDE SEQUENCE [LARGE SCALE GENOMIC DNA]</scope>
    <source>
        <strain evidence="10 11">NRRL 20693</strain>
    </source>
</reference>
<comment type="caution">
    <text evidence="10">The sequence shown here is derived from an EMBL/GenBank/DDBJ whole genome shotgun (WGS) entry which is preliminary data.</text>
</comment>
<gene>
    <name evidence="10" type="ORF">FHETE_11391</name>
</gene>
<evidence type="ECO:0000256" key="3">
    <source>
        <dbReference type="ARBA" id="ARBA00007077"/>
    </source>
</evidence>
<feature type="compositionally biased region" description="Basic and acidic residues" evidence="8">
    <location>
        <begin position="44"/>
        <end position="58"/>
    </location>
</feature>
<dbReference type="SUPFAM" id="SSF54928">
    <property type="entry name" value="RNA-binding domain, RBD"/>
    <property type="match status" value="2"/>
</dbReference>
<dbReference type="Pfam" id="PF00076">
    <property type="entry name" value="RRM_1"/>
    <property type="match status" value="1"/>
</dbReference>
<dbReference type="OrthoDB" id="442677at2759"/>
<comment type="function">
    <text evidence="1">Involved in pre-25S rRNA processing.</text>
</comment>
<dbReference type="EMBL" id="JAAGWQ010000599">
    <property type="protein sequence ID" value="KAF5653562.1"/>
    <property type="molecule type" value="Genomic_DNA"/>
</dbReference>
<dbReference type="GO" id="GO:0000463">
    <property type="term" value="P:maturation of LSU-rRNA from tricistronic rRNA transcript (SSU-rRNA, 5.8S rRNA, LSU-rRNA)"/>
    <property type="evidence" value="ECO:0007669"/>
    <property type="project" value="TreeGrafter"/>
</dbReference>
<feature type="non-terminal residue" evidence="10">
    <location>
        <position position="407"/>
    </location>
</feature>
<keyword evidence="5 7" id="KW-0694">RNA-binding</keyword>
<evidence type="ECO:0000259" key="9">
    <source>
        <dbReference type="PROSITE" id="PS50102"/>
    </source>
</evidence>
<comment type="similarity">
    <text evidence="3">Belongs to the RRM RBM34 family.</text>
</comment>
<dbReference type="PANTHER" id="PTHR23236">
    <property type="entry name" value="EUKARYOTIC TRANSLATION INITIATION FACTOR 4B/4H"/>
    <property type="match status" value="1"/>
</dbReference>
<feature type="compositionally biased region" description="Basic and acidic residues" evidence="8">
    <location>
        <begin position="189"/>
        <end position="209"/>
    </location>
</feature>
<keyword evidence="6" id="KW-0539">Nucleus</keyword>
<protein>
    <recommendedName>
        <fullName evidence="4">Nucleolar protein 12</fullName>
    </recommendedName>
</protein>
<dbReference type="PROSITE" id="PS50102">
    <property type="entry name" value="RRM"/>
    <property type="match status" value="1"/>
</dbReference>
<dbReference type="GO" id="GO:0019843">
    <property type="term" value="F:rRNA binding"/>
    <property type="evidence" value="ECO:0007669"/>
    <property type="project" value="TreeGrafter"/>
</dbReference>
<feature type="compositionally biased region" description="Polar residues" evidence="8">
    <location>
        <begin position="33"/>
        <end position="42"/>
    </location>
</feature>
<dbReference type="Proteomes" id="UP000567885">
    <property type="component" value="Unassembled WGS sequence"/>
</dbReference>
<sequence length="407" mass="44947">MAKHSKGLTASSKAVDPTLDALFASSVGPAQAPSKSKYSTLLDQKVREPPKPKVRLEEQENDDEVLSEISEELSFEEDGPSDEDDDDSQVSEQEESEDEQEEEETPDELMRDAPVELDDLIDATEEKPNKEKKRKRKNNNDDLEGRYLDKIAAEEEAERAGKRQKNDALNKKTEKPTAEEDDAGNDSDIPVHETLAKDTADNKDGKASDLEKANRTVFLANVSTEAINSKSAKKTLMAHLSSVLDKDATPPQTIESLRFRSVAFAGSSLPKRAAYITKSLMDATTKSANAYVVYSTPAAARTAATKLNGTQILDRHLRVDSVAHPSPTDHRRCVFVGNLGFVDDETVLNTNADGETTEKKKNKIPSDIEEGLWRTFSTQGKVENVRVVRDPKTRVGKGFAYVQFYDG</sequence>
<feature type="compositionally biased region" description="Acidic residues" evidence="8">
    <location>
        <begin position="59"/>
        <end position="107"/>
    </location>
</feature>
<comment type="subcellular location">
    <subcellularLocation>
        <location evidence="2">Nucleus</location>
        <location evidence="2">Nucleolus</location>
    </subcellularLocation>
</comment>
<dbReference type="PANTHER" id="PTHR23236:SF25">
    <property type="entry name" value="RNA-BINDING PROTEIN 34"/>
    <property type="match status" value="1"/>
</dbReference>
<evidence type="ECO:0000313" key="11">
    <source>
        <dbReference type="Proteomes" id="UP000567885"/>
    </source>
</evidence>
<name>A0A8H5SKT7_FUSHE</name>
<dbReference type="InterPro" id="IPR000504">
    <property type="entry name" value="RRM_dom"/>
</dbReference>
<dbReference type="AlphaFoldDB" id="A0A8H5SKT7"/>
<dbReference type="Gene3D" id="3.30.70.330">
    <property type="match status" value="2"/>
</dbReference>
<evidence type="ECO:0000313" key="10">
    <source>
        <dbReference type="EMBL" id="KAF5653562.1"/>
    </source>
</evidence>
<evidence type="ECO:0000256" key="2">
    <source>
        <dbReference type="ARBA" id="ARBA00004604"/>
    </source>
</evidence>
<feature type="region of interest" description="Disordered" evidence="8">
    <location>
        <begin position="25"/>
        <end position="209"/>
    </location>
</feature>
<dbReference type="InterPro" id="IPR012677">
    <property type="entry name" value="Nucleotide-bd_a/b_plait_sf"/>
</dbReference>
<evidence type="ECO:0000256" key="1">
    <source>
        <dbReference type="ARBA" id="ARBA00002475"/>
    </source>
</evidence>
<accession>A0A8H5SKT7</accession>
<proteinExistence type="inferred from homology"/>
<feature type="domain" description="RRM" evidence="9">
    <location>
        <begin position="332"/>
        <end position="407"/>
    </location>
</feature>
<evidence type="ECO:0000256" key="4">
    <source>
        <dbReference type="ARBA" id="ARBA00015520"/>
    </source>
</evidence>
<feature type="compositionally biased region" description="Basic and acidic residues" evidence="8">
    <location>
        <begin position="138"/>
        <end position="178"/>
    </location>
</feature>
<evidence type="ECO:0000256" key="8">
    <source>
        <dbReference type="SAM" id="MobiDB-lite"/>
    </source>
</evidence>
<dbReference type="InterPro" id="IPR035979">
    <property type="entry name" value="RBD_domain_sf"/>
</dbReference>
<dbReference type="GO" id="GO:0005730">
    <property type="term" value="C:nucleolus"/>
    <property type="evidence" value="ECO:0007669"/>
    <property type="project" value="UniProtKB-SubCell"/>
</dbReference>
<evidence type="ECO:0000256" key="5">
    <source>
        <dbReference type="ARBA" id="ARBA00022884"/>
    </source>
</evidence>
<keyword evidence="11" id="KW-1185">Reference proteome</keyword>
<organism evidence="10 11">
    <name type="scientific">Fusarium heterosporum</name>
    <dbReference type="NCBI Taxonomy" id="42747"/>
    <lineage>
        <taxon>Eukaryota</taxon>
        <taxon>Fungi</taxon>
        <taxon>Dikarya</taxon>
        <taxon>Ascomycota</taxon>
        <taxon>Pezizomycotina</taxon>
        <taxon>Sordariomycetes</taxon>
        <taxon>Hypocreomycetidae</taxon>
        <taxon>Hypocreales</taxon>
        <taxon>Nectriaceae</taxon>
        <taxon>Fusarium</taxon>
        <taxon>Fusarium heterosporum species complex</taxon>
    </lineage>
</organism>